<dbReference type="AlphaFoldDB" id="A0A1A5JZR0"/>
<dbReference type="GeneID" id="66683654"/>
<dbReference type="CDD" id="cd17321">
    <property type="entry name" value="MFS_MMR_MDR_like"/>
    <property type="match status" value="1"/>
</dbReference>
<organism evidence="9 10">
    <name type="scientific">Rhizobium loti</name>
    <name type="common">Mesorhizobium loti</name>
    <dbReference type="NCBI Taxonomy" id="381"/>
    <lineage>
        <taxon>Bacteria</taxon>
        <taxon>Pseudomonadati</taxon>
        <taxon>Pseudomonadota</taxon>
        <taxon>Alphaproteobacteria</taxon>
        <taxon>Hyphomicrobiales</taxon>
        <taxon>Phyllobacteriaceae</taxon>
        <taxon>Mesorhizobium</taxon>
    </lineage>
</organism>
<evidence type="ECO:0000256" key="2">
    <source>
        <dbReference type="ARBA" id="ARBA00022448"/>
    </source>
</evidence>
<proteinExistence type="predicted"/>
<dbReference type="Gene3D" id="1.20.1250.20">
    <property type="entry name" value="MFS general substrate transporter like domains"/>
    <property type="match status" value="1"/>
</dbReference>
<accession>A0A1A5JZR0</accession>
<dbReference type="Pfam" id="PF07690">
    <property type="entry name" value="MFS_1"/>
    <property type="match status" value="1"/>
</dbReference>
<feature type="transmembrane region" description="Helical" evidence="7">
    <location>
        <begin position="454"/>
        <end position="474"/>
    </location>
</feature>
<dbReference type="RefSeq" id="WP_032930587.1">
    <property type="nucleotide sequence ID" value="NZ_LZTH01000047.1"/>
</dbReference>
<feature type="transmembrane region" description="Helical" evidence="7">
    <location>
        <begin position="20"/>
        <end position="46"/>
    </location>
</feature>
<gene>
    <name evidence="9" type="ORF">BAE39_28555</name>
</gene>
<reference evidence="10" key="1">
    <citation type="submission" date="2016-06" db="EMBL/GenBank/DDBJ databases">
        <title>NZP2037 Pacbio-Illumina hybrid assembly.</title>
        <authorList>
            <person name="Ramsay J.P."/>
        </authorList>
    </citation>
    <scope>NUCLEOTIDE SEQUENCE [LARGE SCALE GENOMIC DNA]</scope>
    <source>
        <strain evidence="10">R7ANS::ICEMlSym2042</strain>
    </source>
</reference>
<evidence type="ECO:0000256" key="3">
    <source>
        <dbReference type="ARBA" id="ARBA00022475"/>
    </source>
</evidence>
<feature type="transmembrane region" description="Helical" evidence="7">
    <location>
        <begin position="89"/>
        <end position="112"/>
    </location>
</feature>
<dbReference type="Proteomes" id="UP000093748">
    <property type="component" value="Unassembled WGS sequence"/>
</dbReference>
<dbReference type="GO" id="GO:0022857">
    <property type="term" value="F:transmembrane transporter activity"/>
    <property type="evidence" value="ECO:0007669"/>
    <property type="project" value="InterPro"/>
</dbReference>
<feature type="transmembrane region" description="Helical" evidence="7">
    <location>
        <begin position="118"/>
        <end position="136"/>
    </location>
</feature>
<dbReference type="SUPFAM" id="SSF103473">
    <property type="entry name" value="MFS general substrate transporter"/>
    <property type="match status" value="1"/>
</dbReference>
<evidence type="ECO:0000256" key="7">
    <source>
        <dbReference type="SAM" id="Phobius"/>
    </source>
</evidence>
<feature type="transmembrane region" description="Helical" evidence="7">
    <location>
        <begin position="209"/>
        <end position="229"/>
    </location>
</feature>
<comment type="subcellular location">
    <subcellularLocation>
        <location evidence="1">Cell membrane</location>
        <topology evidence="1">Multi-pass membrane protein</topology>
    </subcellularLocation>
</comment>
<dbReference type="InterPro" id="IPR036259">
    <property type="entry name" value="MFS_trans_sf"/>
</dbReference>
<keyword evidence="6 7" id="KW-0472">Membrane</keyword>
<sequence>MAVAAQNRDGISAPQQNHSVGWALASLSLATLLSSLGTSIASVGLPSLMQTFGASFQAVQWVVLAYLLAITTLIVSAGRLADMFGRRPLLLGGIALFTSASVFCGLAPTLWLLIAARAMQGLGAALMMALTLAFVAETVSKERTGSAMGLLGAMSAIGTTLGPSLGGLLIAGLGWRAIFLVNVPLGLLTFALAWRALPAHNNTSQAAQGKFDAMGTVLLALTLAAYALAMTLGRAHFGALNIGLLAATALGIGLFAAAQKRVRNPLVQLASFRDPRLTASLVMSLIVATVMMATLVVAPFYLSRGLGLDAAMVGLVLSTGPLVSALSALLAGRLSDRFGAHRMMVAGLTGLATGTFLLSLAMTKLGIASYAVPITVTCFGYALFQTSNNAAVMSGIGAGERGVISGLLNLSRNLGLVTGASVMGAIFAVASAGAGQGTGQDVLSSAAAARGMQVTFETATGLALVALLLALLSFRNAVKHARLGHSMRNA</sequence>
<dbReference type="PANTHER" id="PTHR42718">
    <property type="entry name" value="MAJOR FACILITATOR SUPERFAMILY MULTIDRUG TRANSPORTER MFSC"/>
    <property type="match status" value="1"/>
</dbReference>
<comment type="caution">
    <text evidence="9">The sequence shown here is derived from an EMBL/GenBank/DDBJ whole genome shotgun (WGS) entry which is preliminary data.</text>
</comment>
<evidence type="ECO:0000256" key="4">
    <source>
        <dbReference type="ARBA" id="ARBA00022692"/>
    </source>
</evidence>
<feature type="transmembrane region" description="Helical" evidence="7">
    <location>
        <begin position="279"/>
        <end position="302"/>
    </location>
</feature>
<keyword evidence="2" id="KW-0813">Transport</keyword>
<name>A0A1A5JZR0_RHILI</name>
<feature type="domain" description="Major facilitator superfamily (MFS) profile" evidence="8">
    <location>
        <begin position="23"/>
        <end position="478"/>
    </location>
</feature>
<dbReference type="PRINTS" id="PR01036">
    <property type="entry name" value="TCRTETB"/>
</dbReference>
<feature type="transmembrane region" description="Helical" evidence="7">
    <location>
        <begin position="343"/>
        <end position="361"/>
    </location>
</feature>
<dbReference type="GO" id="GO:0005886">
    <property type="term" value="C:plasma membrane"/>
    <property type="evidence" value="ECO:0007669"/>
    <property type="project" value="UniProtKB-SubCell"/>
</dbReference>
<dbReference type="EMBL" id="LZTJ01000004">
    <property type="protein sequence ID" value="OBP79214.1"/>
    <property type="molecule type" value="Genomic_DNA"/>
</dbReference>
<feature type="transmembrane region" description="Helical" evidence="7">
    <location>
        <begin position="177"/>
        <end position="197"/>
    </location>
</feature>
<keyword evidence="3" id="KW-1003">Cell membrane</keyword>
<feature type="transmembrane region" description="Helical" evidence="7">
    <location>
        <begin position="148"/>
        <end position="171"/>
    </location>
</feature>
<feature type="transmembrane region" description="Helical" evidence="7">
    <location>
        <begin position="414"/>
        <end position="434"/>
    </location>
</feature>
<dbReference type="InterPro" id="IPR011701">
    <property type="entry name" value="MFS"/>
</dbReference>
<dbReference type="PANTHER" id="PTHR42718:SF46">
    <property type="entry name" value="BLR6921 PROTEIN"/>
    <property type="match status" value="1"/>
</dbReference>
<dbReference type="InterPro" id="IPR005829">
    <property type="entry name" value="Sugar_transporter_CS"/>
</dbReference>
<evidence type="ECO:0000313" key="10">
    <source>
        <dbReference type="Proteomes" id="UP000093748"/>
    </source>
</evidence>
<dbReference type="OrthoDB" id="9812221at2"/>
<dbReference type="InterPro" id="IPR020846">
    <property type="entry name" value="MFS_dom"/>
</dbReference>
<feature type="transmembrane region" description="Helical" evidence="7">
    <location>
        <begin position="367"/>
        <end position="384"/>
    </location>
</feature>
<evidence type="ECO:0000313" key="9">
    <source>
        <dbReference type="EMBL" id="OBP79214.1"/>
    </source>
</evidence>
<dbReference type="PROSITE" id="PS00216">
    <property type="entry name" value="SUGAR_TRANSPORT_1"/>
    <property type="match status" value="1"/>
</dbReference>
<evidence type="ECO:0000256" key="6">
    <source>
        <dbReference type="ARBA" id="ARBA00023136"/>
    </source>
</evidence>
<dbReference type="Gene3D" id="1.20.1720.10">
    <property type="entry name" value="Multidrug resistance protein D"/>
    <property type="match status" value="1"/>
</dbReference>
<evidence type="ECO:0000256" key="1">
    <source>
        <dbReference type="ARBA" id="ARBA00004651"/>
    </source>
</evidence>
<evidence type="ECO:0000256" key="5">
    <source>
        <dbReference type="ARBA" id="ARBA00022989"/>
    </source>
</evidence>
<feature type="transmembrane region" description="Helical" evidence="7">
    <location>
        <begin position="58"/>
        <end position="77"/>
    </location>
</feature>
<keyword evidence="4 7" id="KW-0812">Transmembrane</keyword>
<protein>
    <submittedName>
        <fullName evidence="9">MFS transporter</fullName>
    </submittedName>
</protein>
<keyword evidence="5 7" id="KW-1133">Transmembrane helix</keyword>
<evidence type="ECO:0000259" key="8">
    <source>
        <dbReference type="PROSITE" id="PS50850"/>
    </source>
</evidence>
<feature type="transmembrane region" description="Helical" evidence="7">
    <location>
        <begin position="235"/>
        <end position="258"/>
    </location>
</feature>
<feature type="transmembrane region" description="Helical" evidence="7">
    <location>
        <begin position="308"/>
        <end position="331"/>
    </location>
</feature>
<dbReference type="PROSITE" id="PS50850">
    <property type="entry name" value="MFS"/>
    <property type="match status" value="1"/>
</dbReference>